<accession>A0ACC2MZA3</accession>
<gene>
    <name evidence="1" type="ORF">MRB53_003744</name>
</gene>
<evidence type="ECO:0000313" key="2">
    <source>
        <dbReference type="Proteomes" id="UP001234297"/>
    </source>
</evidence>
<dbReference type="EMBL" id="CM056809">
    <property type="protein sequence ID" value="KAJ8650721.1"/>
    <property type="molecule type" value="Genomic_DNA"/>
</dbReference>
<proteinExistence type="predicted"/>
<protein>
    <submittedName>
        <fullName evidence="1">Uncharacterized protein</fullName>
    </submittedName>
</protein>
<organism evidence="1 2">
    <name type="scientific">Persea americana</name>
    <name type="common">Avocado</name>
    <dbReference type="NCBI Taxonomy" id="3435"/>
    <lineage>
        <taxon>Eukaryota</taxon>
        <taxon>Viridiplantae</taxon>
        <taxon>Streptophyta</taxon>
        <taxon>Embryophyta</taxon>
        <taxon>Tracheophyta</taxon>
        <taxon>Spermatophyta</taxon>
        <taxon>Magnoliopsida</taxon>
        <taxon>Magnoliidae</taxon>
        <taxon>Laurales</taxon>
        <taxon>Lauraceae</taxon>
        <taxon>Persea</taxon>
    </lineage>
</organism>
<evidence type="ECO:0000313" key="1">
    <source>
        <dbReference type="EMBL" id="KAJ8650721.1"/>
    </source>
</evidence>
<reference evidence="1 2" key="1">
    <citation type="journal article" date="2022" name="Hortic Res">
        <title>A haplotype resolved chromosomal level avocado genome allows analysis of novel avocado genes.</title>
        <authorList>
            <person name="Nath O."/>
            <person name="Fletcher S.J."/>
            <person name="Hayward A."/>
            <person name="Shaw L.M."/>
            <person name="Masouleh A.K."/>
            <person name="Furtado A."/>
            <person name="Henry R.J."/>
            <person name="Mitter N."/>
        </authorList>
    </citation>
    <scope>NUCLEOTIDE SEQUENCE [LARGE SCALE GENOMIC DNA]</scope>
    <source>
        <strain evidence="2">cv. Hass</strain>
    </source>
</reference>
<comment type="caution">
    <text evidence="1">The sequence shown here is derived from an EMBL/GenBank/DDBJ whole genome shotgun (WGS) entry which is preliminary data.</text>
</comment>
<dbReference type="Proteomes" id="UP001234297">
    <property type="component" value="Chromosome 1"/>
</dbReference>
<name>A0ACC2MZA3_PERAE</name>
<sequence length="109" mass="12356">MTNIKEMGELEKRLELFVVDILHYQSIIGALKGCSALFCCLDSLDGYDENMVDLELRGVINVVEACAQTESVEKIVFSSSLLLGSEERMFAWKRMWMRDHGVMQSFAGK</sequence>
<keyword evidence="2" id="KW-1185">Reference proteome</keyword>